<dbReference type="InterPro" id="IPR003812">
    <property type="entry name" value="Fido"/>
</dbReference>
<comment type="caution">
    <text evidence="2">The sequence shown here is derived from an EMBL/GenBank/DDBJ whole genome shotgun (WGS) entry which is preliminary data.</text>
</comment>
<dbReference type="PROSITE" id="PS51459">
    <property type="entry name" value="FIDO"/>
    <property type="match status" value="1"/>
</dbReference>
<dbReference type="InterPro" id="IPR006440">
    <property type="entry name" value="Doc"/>
</dbReference>
<gene>
    <name evidence="2" type="ORF">KC729_06050</name>
</gene>
<protein>
    <submittedName>
        <fullName evidence="2">Fic family protein</fullName>
    </submittedName>
</protein>
<feature type="non-terminal residue" evidence="2">
    <location>
        <position position="59"/>
    </location>
</feature>
<evidence type="ECO:0000313" key="2">
    <source>
        <dbReference type="EMBL" id="MCA9727228.1"/>
    </source>
</evidence>
<dbReference type="InterPro" id="IPR036597">
    <property type="entry name" value="Fido-like_dom_sf"/>
</dbReference>
<evidence type="ECO:0000259" key="1">
    <source>
        <dbReference type="PROSITE" id="PS51459"/>
    </source>
</evidence>
<reference evidence="2" key="1">
    <citation type="submission" date="2020-04" db="EMBL/GenBank/DDBJ databases">
        <authorList>
            <person name="Zhang T."/>
        </authorList>
    </citation>
    <scope>NUCLEOTIDE SEQUENCE</scope>
    <source>
        <strain evidence="2">HKST-UBA01</strain>
    </source>
</reference>
<name>A0A956RNL8_UNCEI</name>
<feature type="domain" description="Fido" evidence="1">
    <location>
        <begin position="1"/>
        <end position="59"/>
    </location>
</feature>
<dbReference type="PANTHER" id="PTHR39426">
    <property type="entry name" value="HOMOLOGY TO DEATH-ON-CURING PROTEIN OF PHAGE P1"/>
    <property type="match status" value="1"/>
</dbReference>
<dbReference type="Pfam" id="PF02661">
    <property type="entry name" value="Fic"/>
    <property type="match status" value="1"/>
</dbReference>
<accession>A0A956RNL8</accession>
<reference evidence="2" key="2">
    <citation type="journal article" date="2021" name="Microbiome">
        <title>Successional dynamics and alternative stable states in a saline activated sludge microbial community over 9 years.</title>
        <authorList>
            <person name="Wang Y."/>
            <person name="Ye J."/>
            <person name="Ju F."/>
            <person name="Liu L."/>
            <person name="Boyd J.A."/>
            <person name="Deng Y."/>
            <person name="Parks D.H."/>
            <person name="Jiang X."/>
            <person name="Yin X."/>
            <person name="Woodcroft B.J."/>
            <person name="Tyson G.W."/>
            <person name="Hugenholtz P."/>
            <person name="Polz M.F."/>
            <person name="Zhang T."/>
        </authorList>
    </citation>
    <scope>NUCLEOTIDE SEQUENCE</scope>
    <source>
        <strain evidence="2">HKST-UBA01</strain>
    </source>
</reference>
<proteinExistence type="predicted"/>
<evidence type="ECO:0000313" key="3">
    <source>
        <dbReference type="Proteomes" id="UP000697710"/>
    </source>
</evidence>
<dbReference type="GO" id="GO:0016301">
    <property type="term" value="F:kinase activity"/>
    <property type="evidence" value="ECO:0007669"/>
    <property type="project" value="InterPro"/>
</dbReference>
<dbReference type="InterPro" id="IPR053737">
    <property type="entry name" value="Type_II_TA_Toxin"/>
</dbReference>
<dbReference type="EMBL" id="JAGQHR010000129">
    <property type="protein sequence ID" value="MCA9727228.1"/>
    <property type="molecule type" value="Genomic_DNA"/>
</dbReference>
<dbReference type="SUPFAM" id="SSF140931">
    <property type="entry name" value="Fic-like"/>
    <property type="match status" value="1"/>
</dbReference>
<dbReference type="PANTHER" id="PTHR39426:SF1">
    <property type="entry name" value="HOMOLOGY TO DEATH-ON-CURING PROTEIN OF PHAGE P1"/>
    <property type="match status" value="1"/>
</dbReference>
<organism evidence="2 3">
    <name type="scientific">Eiseniibacteriota bacterium</name>
    <dbReference type="NCBI Taxonomy" id="2212470"/>
    <lineage>
        <taxon>Bacteria</taxon>
        <taxon>Candidatus Eiseniibacteriota</taxon>
    </lineage>
</organism>
<dbReference type="Gene3D" id="1.20.120.1870">
    <property type="entry name" value="Fic/DOC protein, Fido domain"/>
    <property type="match status" value="1"/>
</dbReference>
<dbReference type="AlphaFoldDB" id="A0A956RNL8"/>
<dbReference type="Proteomes" id="UP000697710">
    <property type="component" value="Unassembled WGS sequence"/>
</dbReference>
<sequence>MSITHHGGIAGLRDEGLLESALARPRNLFAHEDSDLFALAAAYADAIVRNHPFVDGNKR</sequence>